<evidence type="ECO:0000256" key="6">
    <source>
        <dbReference type="ARBA" id="ARBA00049660"/>
    </source>
</evidence>
<feature type="transmembrane region" description="Helical" evidence="7">
    <location>
        <begin position="64"/>
        <end position="88"/>
    </location>
</feature>
<dbReference type="FunFam" id="1.20.1080.10:FF:000011">
    <property type="entry name" value="Formate family transporter"/>
    <property type="match status" value="1"/>
</dbReference>
<comment type="similarity">
    <text evidence="6">Belongs to the FNT transporter (TC 1.A.16) family.</text>
</comment>
<proteinExistence type="inferred from homology"/>
<protein>
    <submittedName>
        <fullName evidence="8">Formate/nitrite transporter</fullName>
    </submittedName>
</protein>
<dbReference type="Proteomes" id="UP000184480">
    <property type="component" value="Unassembled WGS sequence"/>
</dbReference>
<evidence type="ECO:0000313" key="9">
    <source>
        <dbReference type="Proteomes" id="UP000184480"/>
    </source>
</evidence>
<reference evidence="9" key="1">
    <citation type="submission" date="2016-11" db="EMBL/GenBank/DDBJ databases">
        <authorList>
            <person name="Varghese N."/>
            <person name="Submissions S."/>
        </authorList>
    </citation>
    <scope>NUCLEOTIDE SEQUENCE [LARGE SCALE GENOMIC DNA]</scope>
    <source>
        <strain evidence="9">DSM 27370</strain>
    </source>
</reference>
<keyword evidence="9" id="KW-1185">Reference proteome</keyword>
<dbReference type="GO" id="GO:0015499">
    <property type="term" value="F:formate transmembrane transporter activity"/>
    <property type="evidence" value="ECO:0007669"/>
    <property type="project" value="TreeGrafter"/>
</dbReference>
<keyword evidence="3 7" id="KW-0812">Transmembrane</keyword>
<evidence type="ECO:0000256" key="7">
    <source>
        <dbReference type="SAM" id="Phobius"/>
    </source>
</evidence>
<dbReference type="NCBIfam" id="TIGR00790">
    <property type="entry name" value="fnt"/>
    <property type="match status" value="1"/>
</dbReference>
<sequence length="263" mass="28846">MINYYSPRETTLNFAQSATSKSNLSLFKFMLIAILGGAFIAFGGMLSVMVAGGMPGIGSSNPGLIKFVAGALFPVGLIMVSITGADLFTSDCAAFTYQVLQNKIKIKLFCKLLILSYLFNFIGTQLVAFVLTYDVGLLEKEPWRAYLHHYSEAKVNQDFLKVLIKGIGANWLVCLGMFMGYSAKDITGKCIGIWIPVMLFVTLGYEHSIANMFFIPAAIYSGADLSWGAFVLQNLIPATIGNFIGGSLFVGCIYWFLYLKEDK</sequence>
<feature type="transmembrane region" description="Helical" evidence="7">
    <location>
        <begin position="29"/>
        <end position="52"/>
    </location>
</feature>
<keyword evidence="4 7" id="KW-1133">Transmembrane helix</keyword>
<dbReference type="EMBL" id="FQUC01000003">
    <property type="protein sequence ID" value="SHF00538.1"/>
    <property type="molecule type" value="Genomic_DNA"/>
</dbReference>
<evidence type="ECO:0000256" key="3">
    <source>
        <dbReference type="ARBA" id="ARBA00022692"/>
    </source>
</evidence>
<organism evidence="8 9">
    <name type="scientific">Dysgonomonas macrotermitis</name>
    <dbReference type="NCBI Taxonomy" id="1346286"/>
    <lineage>
        <taxon>Bacteria</taxon>
        <taxon>Pseudomonadati</taxon>
        <taxon>Bacteroidota</taxon>
        <taxon>Bacteroidia</taxon>
        <taxon>Bacteroidales</taxon>
        <taxon>Dysgonomonadaceae</taxon>
        <taxon>Dysgonomonas</taxon>
    </lineage>
</organism>
<feature type="transmembrane region" description="Helical" evidence="7">
    <location>
        <begin position="193"/>
        <end position="215"/>
    </location>
</feature>
<dbReference type="RefSeq" id="WP_062177246.1">
    <property type="nucleotide sequence ID" value="NZ_BBXL01000003.1"/>
</dbReference>
<gene>
    <name evidence="8" type="ORF">SAMN05444362_10368</name>
</gene>
<evidence type="ECO:0000256" key="5">
    <source>
        <dbReference type="ARBA" id="ARBA00023136"/>
    </source>
</evidence>
<comment type="subcellular location">
    <subcellularLocation>
        <location evidence="1">Membrane</location>
        <topology evidence="1">Multi-pass membrane protein</topology>
    </subcellularLocation>
</comment>
<name>A0A1M4Y4C1_9BACT</name>
<keyword evidence="5 7" id="KW-0472">Membrane</keyword>
<feature type="transmembrane region" description="Helical" evidence="7">
    <location>
        <begin position="162"/>
        <end position="181"/>
    </location>
</feature>
<feature type="transmembrane region" description="Helical" evidence="7">
    <location>
        <begin position="108"/>
        <end position="133"/>
    </location>
</feature>
<dbReference type="GO" id="GO:0005886">
    <property type="term" value="C:plasma membrane"/>
    <property type="evidence" value="ECO:0007669"/>
    <property type="project" value="TreeGrafter"/>
</dbReference>
<accession>A0A1M4Y4C1</accession>
<keyword evidence="2" id="KW-0813">Transport</keyword>
<dbReference type="OrthoDB" id="9786493at2"/>
<evidence type="ECO:0000313" key="8">
    <source>
        <dbReference type="EMBL" id="SHF00538.1"/>
    </source>
</evidence>
<dbReference type="Gene3D" id="1.20.1080.10">
    <property type="entry name" value="Glycerol uptake facilitator protein"/>
    <property type="match status" value="1"/>
</dbReference>
<dbReference type="Pfam" id="PF01226">
    <property type="entry name" value="Form_Nir_trans"/>
    <property type="match status" value="1"/>
</dbReference>
<evidence type="ECO:0000256" key="4">
    <source>
        <dbReference type="ARBA" id="ARBA00022989"/>
    </source>
</evidence>
<dbReference type="PANTHER" id="PTHR30520">
    <property type="entry name" value="FORMATE TRANSPORTER-RELATED"/>
    <property type="match status" value="1"/>
</dbReference>
<dbReference type="AlphaFoldDB" id="A0A1M4Y4C1"/>
<dbReference type="PANTHER" id="PTHR30520:SF6">
    <property type="entry name" value="FORMATE_NITRATE FAMILY TRANSPORTER (EUROFUNG)"/>
    <property type="match status" value="1"/>
</dbReference>
<dbReference type="InterPro" id="IPR000292">
    <property type="entry name" value="For/NO2_transpt"/>
</dbReference>
<dbReference type="InterPro" id="IPR023271">
    <property type="entry name" value="Aquaporin-like"/>
</dbReference>
<feature type="transmembrane region" description="Helical" evidence="7">
    <location>
        <begin position="235"/>
        <end position="257"/>
    </location>
</feature>
<evidence type="ECO:0000256" key="2">
    <source>
        <dbReference type="ARBA" id="ARBA00022448"/>
    </source>
</evidence>
<dbReference type="STRING" id="1346286.SAMN05444362_10368"/>
<evidence type="ECO:0000256" key="1">
    <source>
        <dbReference type="ARBA" id="ARBA00004141"/>
    </source>
</evidence>